<reference evidence="2" key="1">
    <citation type="submission" date="2020-12" db="EMBL/GenBank/DDBJ databases">
        <authorList>
            <person name="Iha C."/>
        </authorList>
    </citation>
    <scope>NUCLEOTIDE SEQUENCE</scope>
</reference>
<feature type="region of interest" description="Disordered" evidence="1">
    <location>
        <begin position="163"/>
        <end position="215"/>
    </location>
</feature>
<feature type="region of interest" description="Disordered" evidence="1">
    <location>
        <begin position="39"/>
        <end position="71"/>
    </location>
</feature>
<comment type="caution">
    <text evidence="2">The sequence shown here is derived from an EMBL/GenBank/DDBJ whole genome shotgun (WGS) entry which is preliminary data.</text>
</comment>
<dbReference type="Proteomes" id="UP000708148">
    <property type="component" value="Unassembled WGS sequence"/>
</dbReference>
<accession>A0A8S1ISD2</accession>
<feature type="compositionally biased region" description="Low complexity" evidence="1">
    <location>
        <begin position="39"/>
        <end position="59"/>
    </location>
</feature>
<sequence>MAETPKSPAKKAPVKKALAAVKTKFDIFCGEDKCRFLPVAAPGAQPSSPGPGDRSPGPADGDHGSAPDTYEALGSDKVARNLGQIATMGVGGALRRPVKSFQILGVDQSTLAALSSAVGHTGSTYPEIMAFLRNRHYEEWMTEEDRRLGWTRVTVIMKRVQDPNSAREEEEEDGGLGKSEAFIRRHKPLPLREVATEPAQSSAFPNPMGTRTNTL</sequence>
<dbReference type="EMBL" id="CAJHUC010000551">
    <property type="protein sequence ID" value="CAD7696822.1"/>
    <property type="molecule type" value="Genomic_DNA"/>
</dbReference>
<evidence type="ECO:0000313" key="3">
    <source>
        <dbReference type="Proteomes" id="UP000708148"/>
    </source>
</evidence>
<organism evidence="2 3">
    <name type="scientific">Ostreobium quekettii</name>
    <dbReference type="NCBI Taxonomy" id="121088"/>
    <lineage>
        <taxon>Eukaryota</taxon>
        <taxon>Viridiplantae</taxon>
        <taxon>Chlorophyta</taxon>
        <taxon>core chlorophytes</taxon>
        <taxon>Ulvophyceae</taxon>
        <taxon>TCBD clade</taxon>
        <taxon>Bryopsidales</taxon>
        <taxon>Ostreobineae</taxon>
        <taxon>Ostreobiaceae</taxon>
        <taxon>Ostreobium</taxon>
    </lineage>
</organism>
<protein>
    <submittedName>
        <fullName evidence="2">Uncharacterized protein</fullName>
    </submittedName>
</protein>
<feature type="compositionally biased region" description="Polar residues" evidence="1">
    <location>
        <begin position="198"/>
        <end position="215"/>
    </location>
</feature>
<gene>
    <name evidence="2" type="ORF">OSTQU699_LOCUS2183</name>
</gene>
<name>A0A8S1ISD2_9CHLO</name>
<dbReference type="AlphaFoldDB" id="A0A8S1ISD2"/>
<keyword evidence="3" id="KW-1185">Reference proteome</keyword>
<evidence type="ECO:0000313" key="2">
    <source>
        <dbReference type="EMBL" id="CAD7696822.1"/>
    </source>
</evidence>
<proteinExistence type="predicted"/>
<evidence type="ECO:0000256" key="1">
    <source>
        <dbReference type="SAM" id="MobiDB-lite"/>
    </source>
</evidence>